<organism evidence="1">
    <name type="scientific">Rhizophora mucronata</name>
    <name type="common">Asiatic mangrove</name>
    <dbReference type="NCBI Taxonomy" id="61149"/>
    <lineage>
        <taxon>Eukaryota</taxon>
        <taxon>Viridiplantae</taxon>
        <taxon>Streptophyta</taxon>
        <taxon>Embryophyta</taxon>
        <taxon>Tracheophyta</taxon>
        <taxon>Spermatophyta</taxon>
        <taxon>Magnoliopsida</taxon>
        <taxon>eudicotyledons</taxon>
        <taxon>Gunneridae</taxon>
        <taxon>Pentapetalae</taxon>
        <taxon>rosids</taxon>
        <taxon>fabids</taxon>
        <taxon>Malpighiales</taxon>
        <taxon>Rhizophoraceae</taxon>
        <taxon>Rhizophora</taxon>
    </lineage>
</organism>
<reference evidence="1" key="1">
    <citation type="submission" date="2018-02" db="EMBL/GenBank/DDBJ databases">
        <title>Rhizophora mucronata_Transcriptome.</title>
        <authorList>
            <person name="Meera S.P."/>
            <person name="Sreeshan A."/>
            <person name="Augustine A."/>
        </authorList>
    </citation>
    <scope>NUCLEOTIDE SEQUENCE</scope>
    <source>
        <tissue evidence="1">Leaf</tissue>
    </source>
</reference>
<evidence type="ECO:0000313" key="1">
    <source>
        <dbReference type="EMBL" id="MBW99661.1"/>
    </source>
</evidence>
<accession>A0A2P2K1S0</accession>
<dbReference type="EMBL" id="GGEC01019178">
    <property type="protein sequence ID" value="MBW99661.1"/>
    <property type="molecule type" value="Transcribed_RNA"/>
</dbReference>
<proteinExistence type="predicted"/>
<protein>
    <submittedName>
        <fullName evidence="1">Uncharacterized protein</fullName>
    </submittedName>
</protein>
<sequence>MNLRAFGSQDYYKIFPFWHTIAGKKSCWTILLTSTCFHVFSD</sequence>
<dbReference type="AlphaFoldDB" id="A0A2P2K1S0"/>
<name>A0A2P2K1S0_RHIMU</name>